<evidence type="ECO:0000256" key="2">
    <source>
        <dbReference type="SAM" id="Phobius"/>
    </source>
</evidence>
<protein>
    <recommendedName>
        <fullName evidence="5">Peptide zinc metalloprotease protein</fullName>
    </recommendedName>
</protein>
<feature type="transmembrane region" description="Helical" evidence="2">
    <location>
        <begin position="218"/>
        <end position="240"/>
    </location>
</feature>
<keyword evidence="2" id="KW-0472">Membrane</keyword>
<gene>
    <name evidence="3" type="ORF">HDA43_002505</name>
</gene>
<evidence type="ECO:0000313" key="4">
    <source>
        <dbReference type="Proteomes" id="UP000576393"/>
    </source>
</evidence>
<sequence length="463" mass="49175">MTASEPVTAPGAAPGSATAPEPVTVAEPVTAPEPAAVSEPEAAPEQVSGPGAAAVGGSATVRLRPLSVVPEGEDEVLVGDPATGTFVTIPAVGGVVIAALQRGASVDEAAAEAEEFAGQPVNVPSFVATLGELGFLAGEDGDGDPGDGAASEPVRTAPIQARRWMTGIRPETVRPFFGPVAWACYAACLLYALGVFALRPGLLPGPAEDAFPFDDTGLSALAWLPFVWFAAASHECGHWLGARALGIQTRFGVDRRMWMLVFETDLTQLWTLPRRRRYGPLLAGLAVDSVLLTGRLLIDTGHWAAPDLVGSLLAAWVFIKVMQMLWQSLVFLRTDLYAVLVNALGCRNLWRVKSLMLRRAFGRLTAEEAGELAEATETDLRVGRWFRWVWLAGFVGVVVWFCLLLLPVFAEVLRWAAGGLAEGPLSAGFWYRLLCAGLLLGPETLALSLAVKEYAGRLAARRA</sequence>
<reference evidence="3 4" key="1">
    <citation type="submission" date="2020-07" db="EMBL/GenBank/DDBJ databases">
        <title>Sequencing the genomes of 1000 actinobacteria strains.</title>
        <authorList>
            <person name="Klenk H.-P."/>
        </authorList>
    </citation>
    <scope>NUCLEOTIDE SEQUENCE [LARGE SCALE GENOMIC DNA]</scope>
    <source>
        <strain evidence="3 4">DSM 45763</strain>
    </source>
</reference>
<evidence type="ECO:0000256" key="1">
    <source>
        <dbReference type="SAM" id="MobiDB-lite"/>
    </source>
</evidence>
<accession>A0A852UXK7</accession>
<comment type="caution">
    <text evidence="3">The sequence shown here is derived from an EMBL/GenBank/DDBJ whole genome shotgun (WGS) entry which is preliminary data.</text>
</comment>
<keyword evidence="4" id="KW-1185">Reference proteome</keyword>
<feature type="transmembrane region" description="Helical" evidence="2">
    <location>
        <begin position="429"/>
        <end position="451"/>
    </location>
</feature>
<feature type="transmembrane region" description="Helical" evidence="2">
    <location>
        <begin position="304"/>
        <end position="326"/>
    </location>
</feature>
<feature type="transmembrane region" description="Helical" evidence="2">
    <location>
        <begin position="176"/>
        <end position="198"/>
    </location>
</feature>
<organism evidence="3 4">
    <name type="scientific">Streptosporangium sandarakinum</name>
    <dbReference type="NCBI Taxonomy" id="1260955"/>
    <lineage>
        <taxon>Bacteria</taxon>
        <taxon>Bacillati</taxon>
        <taxon>Actinomycetota</taxon>
        <taxon>Actinomycetes</taxon>
        <taxon>Streptosporangiales</taxon>
        <taxon>Streptosporangiaceae</taxon>
        <taxon>Streptosporangium</taxon>
    </lineage>
</organism>
<evidence type="ECO:0000313" key="3">
    <source>
        <dbReference type="EMBL" id="NYF40346.1"/>
    </source>
</evidence>
<dbReference type="EMBL" id="JACCCO010000001">
    <property type="protein sequence ID" value="NYF40346.1"/>
    <property type="molecule type" value="Genomic_DNA"/>
</dbReference>
<keyword evidence="2" id="KW-1133">Transmembrane helix</keyword>
<feature type="transmembrane region" description="Helical" evidence="2">
    <location>
        <begin position="278"/>
        <end position="298"/>
    </location>
</feature>
<dbReference type="Proteomes" id="UP000576393">
    <property type="component" value="Unassembled WGS sequence"/>
</dbReference>
<evidence type="ECO:0008006" key="5">
    <source>
        <dbReference type="Google" id="ProtNLM"/>
    </source>
</evidence>
<name>A0A852UXK7_9ACTN</name>
<feature type="region of interest" description="Disordered" evidence="1">
    <location>
        <begin position="1"/>
        <end position="55"/>
    </location>
</feature>
<feature type="transmembrane region" description="Helical" evidence="2">
    <location>
        <begin position="388"/>
        <end position="409"/>
    </location>
</feature>
<dbReference type="RefSeq" id="WP_218911697.1">
    <property type="nucleotide sequence ID" value="NZ_JACCCO010000001.1"/>
</dbReference>
<dbReference type="AlphaFoldDB" id="A0A852UXK7"/>
<proteinExistence type="predicted"/>
<keyword evidence="2" id="KW-0812">Transmembrane</keyword>